<gene>
    <name evidence="2" type="ORF">MKW35_14160</name>
</gene>
<dbReference type="InterPro" id="IPR014922">
    <property type="entry name" value="YdhG-like"/>
</dbReference>
<dbReference type="Proteomes" id="UP001156141">
    <property type="component" value="Unassembled WGS sequence"/>
</dbReference>
<feature type="domain" description="YdhG-like" evidence="1">
    <location>
        <begin position="20"/>
        <end position="112"/>
    </location>
</feature>
<accession>A0ABS9RMH8</accession>
<proteinExistence type="predicted"/>
<name>A0ABS9RMH8_9FLAO</name>
<protein>
    <submittedName>
        <fullName evidence="2">DUF1801 domain-containing protein</fullName>
    </submittedName>
</protein>
<dbReference type="Gene3D" id="3.90.1150.200">
    <property type="match status" value="1"/>
</dbReference>
<evidence type="ECO:0000313" key="3">
    <source>
        <dbReference type="Proteomes" id="UP001156141"/>
    </source>
</evidence>
<reference evidence="2" key="1">
    <citation type="submission" date="2022-02" db="EMBL/GenBank/DDBJ databases">
        <title>Aestuariibaculum sp., a marine bacterium isolated from sediment in Guangxi.</title>
        <authorList>
            <person name="Ying J."/>
        </authorList>
    </citation>
    <scope>NUCLEOTIDE SEQUENCE</scope>
    <source>
        <strain evidence="2">L182</strain>
    </source>
</reference>
<keyword evidence="3" id="KW-1185">Reference proteome</keyword>
<evidence type="ECO:0000313" key="2">
    <source>
        <dbReference type="EMBL" id="MCH4553766.1"/>
    </source>
</evidence>
<evidence type="ECO:0000259" key="1">
    <source>
        <dbReference type="Pfam" id="PF08818"/>
    </source>
</evidence>
<sequence length="119" mass="13719">MKKQIDSVDDYISKFPKEVQEKLKWIRKVIKDNAPRSTESISYGMPAYKTNGKPLVYFGAFKKHIGFYATPSGHSEFANELSKYRQGKGSVQFPLNEPIPFDLIKQIVEFRVKENSIQT</sequence>
<dbReference type="RefSeq" id="WP_240574943.1">
    <property type="nucleotide sequence ID" value="NZ_CP136709.1"/>
</dbReference>
<dbReference type="SUPFAM" id="SSF159888">
    <property type="entry name" value="YdhG-like"/>
    <property type="match status" value="1"/>
</dbReference>
<organism evidence="2 3">
    <name type="scientific">Aestuariibaculum lutulentum</name>
    <dbReference type="NCBI Taxonomy" id="2920935"/>
    <lineage>
        <taxon>Bacteria</taxon>
        <taxon>Pseudomonadati</taxon>
        <taxon>Bacteroidota</taxon>
        <taxon>Flavobacteriia</taxon>
        <taxon>Flavobacteriales</taxon>
        <taxon>Flavobacteriaceae</taxon>
    </lineage>
</organism>
<dbReference type="Pfam" id="PF08818">
    <property type="entry name" value="DUF1801"/>
    <property type="match status" value="1"/>
</dbReference>
<comment type="caution">
    <text evidence="2">The sequence shown here is derived from an EMBL/GenBank/DDBJ whole genome shotgun (WGS) entry which is preliminary data.</text>
</comment>
<dbReference type="EMBL" id="JAKVQD010000007">
    <property type="protein sequence ID" value="MCH4553766.1"/>
    <property type="molecule type" value="Genomic_DNA"/>
</dbReference>